<keyword evidence="1" id="KW-0472">Membrane</keyword>
<sequence>MQIDEQGIKIFGRHVFSLGARWGIALGIFFGSLIITMAMTGGAGYFAPGLIPLYFLMEYGILKRENISIPYSALKGYAADPRGNLIAVTFEGSTLCTPAVLRTENWQEVLRTLREKVPQLDANPGIAVE</sequence>
<dbReference type="AlphaFoldDB" id="X0T377"/>
<keyword evidence="1" id="KW-0812">Transmembrane</keyword>
<evidence type="ECO:0000313" key="2">
    <source>
        <dbReference type="EMBL" id="GAF70475.1"/>
    </source>
</evidence>
<reference evidence="2" key="1">
    <citation type="journal article" date="2014" name="Front. Microbiol.">
        <title>High frequency of phylogenetically diverse reductive dehalogenase-homologous genes in deep subseafloor sedimentary metagenomes.</title>
        <authorList>
            <person name="Kawai M."/>
            <person name="Futagami T."/>
            <person name="Toyoda A."/>
            <person name="Takaki Y."/>
            <person name="Nishi S."/>
            <person name="Hori S."/>
            <person name="Arai W."/>
            <person name="Tsubouchi T."/>
            <person name="Morono Y."/>
            <person name="Uchiyama I."/>
            <person name="Ito T."/>
            <person name="Fujiyama A."/>
            <person name="Inagaki F."/>
            <person name="Takami H."/>
        </authorList>
    </citation>
    <scope>NUCLEOTIDE SEQUENCE</scope>
    <source>
        <strain evidence="2">Expedition CK06-06</strain>
    </source>
</reference>
<protein>
    <submittedName>
        <fullName evidence="2">Uncharacterized protein</fullName>
    </submittedName>
</protein>
<dbReference type="EMBL" id="BARS01002635">
    <property type="protein sequence ID" value="GAF70475.1"/>
    <property type="molecule type" value="Genomic_DNA"/>
</dbReference>
<feature type="transmembrane region" description="Helical" evidence="1">
    <location>
        <begin position="45"/>
        <end position="62"/>
    </location>
</feature>
<feature type="transmembrane region" description="Helical" evidence="1">
    <location>
        <begin position="20"/>
        <end position="39"/>
    </location>
</feature>
<evidence type="ECO:0000256" key="1">
    <source>
        <dbReference type="SAM" id="Phobius"/>
    </source>
</evidence>
<keyword evidence="1" id="KW-1133">Transmembrane helix</keyword>
<organism evidence="2">
    <name type="scientific">marine sediment metagenome</name>
    <dbReference type="NCBI Taxonomy" id="412755"/>
    <lineage>
        <taxon>unclassified sequences</taxon>
        <taxon>metagenomes</taxon>
        <taxon>ecological metagenomes</taxon>
    </lineage>
</organism>
<name>X0T377_9ZZZZ</name>
<proteinExistence type="predicted"/>
<accession>X0T377</accession>
<comment type="caution">
    <text evidence="2">The sequence shown here is derived from an EMBL/GenBank/DDBJ whole genome shotgun (WGS) entry which is preliminary data.</text>
</comment>
<gene>
    <name evidence="2" type="ORF">S01H1_05056</name>
</gene>